<name>A0ABS5AHI8_9PSEU</name>
<dbReference type="InterPro" id="IPR010093">
    <property type="entry name" value="SinI_DNA-bd"/>
</dbReference>
<evidence type="ECO:0000259" key="1">
    <source>
        <dbReference type="Pfam" id="PF12728"/>
    </source>
</evidence>
<accession>A0ABS5AHI8</accession>
<protein>
    <submittedName>
        <fullName evidence="2">Excisionase family DNA binding protein</fullName>
    </submittedName>
</protein>
<feature type="domain" description="Helix-turn-helix" evidence="1">
    <location>
        <begin position="16"/>
        <end position="65"/>
    </location>
</feature>
<dbReference type="InterPro" id="IPR048048">
    <property type="entry name" value="BldC-like"/>
</dbReference>
<evidence type="ECO:0000313" key="3">
    <source>
        <dbReference type="Proteomes" id="UP001519363"/>
    </source>
</evidence>
<dbReference type="InterPro" id="IPR009061">
    <property type="entry name" value="DNA-bd_dom_put_sf"/>
</dbReference>
<dbReference type="Pfam" id="PF12728">
    <property type="entry name" value="HTH_17"/>
    <property type="match status" value="1"/>
</dbReference>
<dbReference type="EMBL" id="JAGIOO010000001">
    <property type="protein sequence ID" value="MBP2476032.1"/>
    <property type="molecule type" value="Genomic_DNA"/>
</dbReference>
<dbReference type="CDD" id="cd04762">
    <property type="entry name" value="HTH_MerR-trunc"/>
    <property type="match status" value="1"/>
</dbReference>
<dbReference type="InterPro" id="IPR041657">
    <property type="entry name" value="HTH_17"/>
</dbReference>
<organism evidence="2 3">
    <name type="scientific">Crossiella equi</name>
    <dbReference type="NCBI Taxonomy" id="130796"/>
    <lineage>
        <taxon>Bacteria</taxon>
        <taxon>Bacillati</taxon>
        <taxon>Actinomycetota</taxon>
        <taxon>Actinomycetes</taxon>
        <taxon>Pseudonocardiales</taxon>
        <taxon>Pseudonocardiaceae</taxon>
        <taxon>Crossiella</taxon>
    </lineage>
</organism>
<keyword evidence="3" id="KW-1185">Reference proteome</keyword>
<dbReference type="SUPFAM" id="SSF46955">
    <property type="entry name" value="Putative DNA-binding domain"/>
    <property type="match status" value="1"/>
</dbReference>
<sequence>MTTMRPAPRPTGAERLLTPGEVASLFRVDPKTVTRWATAGRIGSIRTPGGHRRFRESEVNSLLAELTTPGPALA</sequence>
<gene>
    <name evidence="2" type="ORF">JOF53_004904</name>
</gene>
<dbReference type="Gene3D" id="1.10.1660.10">
    <property type="match status" value="1"/>
</dbReference>
<evidence type="ECO:0000313" key="2">
    <source>
        <dbReference type="EMBL" id="MBP2476032.1"/>
    </source>
</evidence>
<reference evidence="2 3" key="1">
    <citation type="submission" date="2021-03" db="EMBL/GenBank/DDBJ databases">
        <title>Sequencing the genomes of 1000 actinobacteria strains.</title>
        <authorList>
            <person name="Klenk H.-P."/>
        </authorList>
    </citation>
    <scope>NUCLEOTIDE SEQUENCE [LARGE SCALE GENOMIC DNA]</scope>
    <source>
        <strain evidence="2 3">DSM 44580</strain>
    </source>
</reference>
<dbReference type="NCBIfam" id="TIGR01764">
    <property type="entry name" value="excise"/>
    <property type="match status" value="1"/>
</dbReference>
<proteinExistence type="predicted"/>
<comment type="caution">
    <text evidence="2">The sequence shown here is derived from an EMBL/GenBank/DDBJ whole genome shotgun (WGS) entry which is preliminary data.</text>
</comment>
<dbReference type="NCBIfam" id="NF033787">
    <property type="entry name" value="HTH_BldC"/>
    <property type="match status" value="1"/>
</dbReference>
<dbReference type="Proteomes" id="UP001519363">
    <property type="component" value="Unassembled WGS sequence"/>
</dbReference>